<organism evidence="1">
    <name type="scientific">bioreactor metagenome</name>
    <dbReference type="NCBI Taxonomy" id="1076179"/>
    <lineage>
        <taxon>unclassified sequences</taxon>
        <taxon>metagenomes</taxon>
        <taxon>ecological metagenomes</taxon>
    </lineage>
</organism>
<dbReference type="AlphaFoldDB" id="A0A644WE43"/>
<gene>
    <name evidence="1" type="ORF">SDC9_48335</name>
</gene>
<name>A0A644WE43_9ZZZZ</name>
<dbReference type="Gene3D" id="3.40.50.450">
    <property type="match status" value="1"/>
</dbReference>
<accession>A0A644WE43</accession>
<proteinExistence type="predicted"/>
<sequence length="214" mass="24789">MTCSFLSTRLDTLLWDSDETDPRCIRFKELLQQQIERLIKVTDVRYFIISMNFVADLYAAEIILKLRHTFPIFLECALHHESSTKNWSVRDQNMYNTILENADVVKTIIPECNIMFYITQRKYIFDSGDIVIAMQKNYKREGDGLIISSASKRKAIIVLNPDVLTVEDYFSLADLPNAIKIYDKVNGEMKEIKVTTTSAKAEQKCRKSKLNSKL</sequence>
<comment type="caution">
    <text evidence="1">The sequence shown here is derived from an EMBL/GenBank/DDBJ whole genome shotgun (WGS) entry which is preliminary data.</text>
</comment>
<dbReference type="EMBL" id="VSSQ01000844">
    <property type="protein sequence ID" value="MPM02090.1"/>
    <property type="molecule type" value="Genomic_DNA"/>
</dbReference>
<dbReference type="SUPFAM" id="SSF102405">
    <property type="entry name" value="MCP/YpsA-like"/>
    <property type="match status" value="1"/>
</dbReference>
<protein>
    <submittedName>
        <fullName evidence="1">Uncharacterized protein</fullName>
    </submittedName>
</protein>
<dbReference type="Pfam" id="PF06908">
    <property type="entry name" value="YpsA"/>
    <property type="match status" value="1"/>
</dbReference>
<reference evidence="1" key="1">
    <citation type="submission" date="2019-08" db="EMBL/GenBank/DDBJ databases">
        <authorList>
            <person name="Kucharzyk K."/>
            <person name="Murdoch R.W."/>
            <person name="Higgins S."/>
            <person name="Loffler F."/>
        </authorList>
    </citation>
    <scope>NUCLEOTIDE SEQUENCE</scope>
</reference>
<dbReference type="InterPro" id="IPR010697">
    <property type="entry name" value="YspA"/>
</dbReference>
<evidence type="ECO:0000313" key="1">
    <source>
        <dbReference type="EMBL" id="MPM02090.1"/>
    </source>
</evidence>